<feature type="transmembrane region" description="Helical" evidence="1">
    <location>
        <begin position="232"/>
        <end position="251"/>
    </location>
</feature>
<keyword evidence="1" id="KW-0472">Membrane</keyword>
<keyword evidence="3" id="KW-1185">Reference proteome</keyword>
<evidence type="ECO:0000313" key="3">
    <source>
        <dbReference type="Proteomes" id="UP001595075"/>
    </source>
</evidence>
<organism evidence="2 3">
    <name type="scientific">Oculimacula yallundae</name>
    <dbReference type="NCBI Taxonomy" id="86028"/>
    <lineage>
        <taxon>Eukaryota</taxon>
        <taxon>Fungi</taxon>
        <taxon>Dikarya</taxon>
        <taxon>Ascomycota</taxon>
        <taxon>Pezizomycotina</taxon>
        <taxon>Leotiomycetes</taxon>
        <taxon>Helotiales</taxon>
        <taxon>Ploettnerulaceae</taxon>
        <taxon>Oculimacula</taxon>
    </lineage>
</organism>
<reference evidence="2 3" key="1">
    <citation type="journal article" date="2024" name="Commun. Biol.">
        <title>Comparative genomic analysis of thermophilic fungi reveals convergent evolutionary adaptations and gene losses.</title>
        <authorList>
            <person name="Steindorff A.S."/>
            <person name="Aguilar-Pontes M.V."/>
            <person name="Robinson A.J."/>
            <person name="Andreopoulos B."/>
            <person name="LaButti K."/>
            <person name="Kuo A."/>
            <person name="Mondo S."/>
            <person name="Riley R."/>
            <person name="Otillar R."/>
            <person name="Haridas S."/>
            <person name="Lipzen A."/>
            <person name="Grimwood J."/>
            <person name="Schmutz J."/>
            <person name="Clum A."/>
            <person name="Reid I.D."/>
            <person name="Moisan M.C."/>
            <person name="Butler G."/>
            <person name="Nguyen T.T.M."/>
            <person name="Dewar K."/>
            <person name="Conant G."/>
            <person name="Drula E."/>
            <person name="Henrissat B."/>
            <person name="Hansel C."/>
            <person name="Singer S."/>
            <person name="Hutchinson M.I."/>
            <person name="de Vries R.P."/>
            <person name="Natvig D.O."/>
            <person name="Powell A.J."/>
            <person name="Tsang A."/>
            <person name="Grigoriev I.V."/>
        </authorList>
    </citation>
    <scope>NUCLEOTIDE SEQUENCE [LARGE SCALE GENOMIC DNA]</scope>
    <source>
        <strain evidence="2 3">CBS 494.80</strain>
    </source>
</reference>
<feature type="transmembrane region" description="Helical" evidence="1">
    <location>
        <begin position="193"/>
        <end position="212"/>
    </location>
</feature>
<dbReference type="EMBL" id="JAZHXI010000001">
    <property type="protein sequence ID" value="KAL2076092.1"/>
    <property type="molecule type" value="Genomic_DNA"/>
</dbReference>
<feature type="transmembrane region" description="Helical" evidence="1">
    <location>
        <begin position="166"/>
        <end position="186"/>
    </location>
</feature>
<protein>
    <submittedName>
        <fullName evidence="2">Uncharacterized protein</fullName>
    </submittedName>
</protein>
<name>A0ABR4D1Q9_9HELO</name>
<accession>A0ABR4D1Q9</accession>
<comment type="caution">
    <text evidence="2">The sequence shown here is derived from an EMBL/GenBank/DDBJ whole genome shotgun (WGS) entry which is preliminary data.</text>
</comment>
<proteinExistence type="predicted"/>
<evidence type="ECO:0000256" key="1">
    <source>
        <dbReference type="SAM" id="Phobius"/>
    </source>
</evidence>
<gene>
    <name evidence="2" type="ORF">VTL71DRAFT_1035</name>
</gene>
<evidence type="ECO:0000313" key="2">
    <source>
        <dbReference type="EMBL" id="KAL2076092.1"/>
    </source>
</evidence>
<sequence length="279" mass="32146">MNWTSDWLLDISNLVCLIPPNPDIGGLLIRVTFGWDDFHSRPTLVMSSALNEANTYQLAIGIVYLLITLTKIGDVDFFHLRFLLDISMFCALSKNVSHTINMIVTVQSRPRPLWSHITIWIEYLLSLVFAILFTITGILYRSKINGTLASYPNCYDRRFMTKSFEIFVAFSILSVWTCLIPYSIICYCRYRHIWILVLGFLTPALIILLGVFSFLDYSAVEKVFMESEAEWSIGQAAPILYLAVTLAGSLWKNYWVQSRRYIEIEMTDMIVDADIDRMV</sequence>
<keyword evidence="1" id="KW-1133">Transmembrane helix</keyword>
<feature type="transmembrane region" description="Helical" evidence="1">
    <location>
        <begin position="117"/>
        <end position="140"/>
    </location>
</feature>
<dbReference type="Proteomes" id="UP001595075">
    <property type="component" value="Unassembled WGS sequence"/>
</dbReference>
<keyword evidence="1" id="KW-0812">Transmembrane</keyword>